<dbReference type="Pfam" id="PF04149">
    <property type="entry name" value="DUF397"/>
    <property type="match status" value="1"/>
</dbReference>
<dbReference type="RefSeq" id="WP_040718049.1">
    <property type="nucleotide sequence ID" value="NZ_CAWPHS010000040.1"/>
</dbReference>
<name>A0A7X6M2Y5_9NOCA</name>
<reference evidence="2 3" key="1">
    <citation type="submission" date="2020-04" db="EMBL/GenBank/DDBJ databases">
        <title>MicrobeNet Type strains.</title>
        <authorList>
            <person name="Nicholson A.C."/>
        </authorList>
    </citation>
    <scope>NUCLEOTIDE SEQUENCE [LARGE SCALE GENOMIC DNA]</scope>
    <source>
        <strain evidence="2 3">DSM 44445</strain>
    </source>
</reference>
<accession>A0A7X6M2Y5</accession>
<organism evidence="2 3">
    <name type="scientific">Nocardia veterana</name>
    <dbReference type="NCBI Taxonomy" id="132249"/>
    <lineage>
        <taxon>Bacteria</taxon>
        <taxon>Bacillati</taxon>
        <taxon>Actinomycetota</taxon>
        <taxon>Actinomycetes</taxon>
        <taxon>Mycobacteriales</taxon>
        <taxon>Nocardiaceae</taxon>
        <taxon>Nocardia</taxon>
    </lineage>
</organism>
<proteinExistence type="predicted"/>
<dbReference type="Proteomes" id="UP000523447">
    <property type="component" value="Unassembled WGS sequence"/>
</dbReference>
<dbReference type="EMBL" id="JAAXPE010000045">
    <property type="protein sequence ID" value="NKY89388.1"/>
    <property type="molecule type" value="Genomic_DNA"/>
</dbReference>
<gene>
    <name evidence="2" type="ORF">HGA07_27790</name>
</gene>
<feature type="domain" description="DUF397" evidence="1">
    <location>
        <begin position="8"/>
        <end position="60"/>
    </location>
</feature>
<dbReference type="InterPro" id="IPR007278">
    <property type="entry name" value="DUF397"/>
</dbReference>
<dbReference type="AlphaFoldDB" id="A0A7X6M2Y5"/>
<protein>
    <submittedName>
        <fullName evidence="2">DUF397 domain-containing protein</fullName>
    </submittedName>
</protein>
<keyword evidence="3" id="KW-1185">Reference proteome</keyword>
<evidence type="ECO:0000259" key="1">
    <source>
        <dbReference type="Pfam" id="PF04149"/>
    </source>
</evidence>
<evidence type="ECO:0000313" key="2">
    <source>
        <dbReference type="EMBL" id="NKY89388.1"/>
    </source>
</evidence>
<comment type="caution">
    <text evidence="2">The sequence shown here is derived from an EMBL/GenBank/DDBJ whole genome shotgun (WGS) entry which is preliminary data.</text>
</comment>
<sequence>MNVDLSRAQWFKSSRSSASKDCVEVAFLDGGSIGVRDSKDPTGPALIFTPAEWDAFTTGLAGDGFPHSA</sequence>
<evidence type="ECO:0000313" key="3">
    <source>
        <dbReference type="Proteomes" id="UP000523447"/>
    </source>
</evidence>